<name>A0A9P9FU95_9HYPO</name>
<keyword evidence="2" id="KW-1185">Reference proteome</keyword>
<dbReference type="OrthoDB" id="4485682at2759"/>
<organism evidence="1 2">
    <name type="scientific">Dactylonectria macrodidyma</name>
    <dbReference type="NCBI Taxonomy" id="307937"/>
    <lineage>
        <taxon>Eukaryota</taxon>
        <taxon>Fungi</taxon>
        <taxon>Dikarya</taxon>
        <taxon>Ascomycota</taxon>
        <taxon>Pezizomycotina</taxon>
        <taxon>Sordariomycetes</taxon>
        <taxon>Hypocreomycetidae</taxon>
        <taxon>Hypocreales</taxon>
        <taxon>Nectriaceae</taxon>
        <taxon>Dactylonectria</taxon>
    </lineage>
</organism>
<feature type="non-terminal residue" evidence="1">
    <location>
        <position position="1"/>
    </location>
</feature>
<protein>
    <submittedName>
        <fullName evidence="1">Uncharacterized protein</fullName>
    </submittedName>
</protein>
<gene>
    <name evidence="1" type="ORF">EDB81DRAFT_633263</name>
</gene>
<evidence type="ECO:0000313" key="1">
    <source>
        <dbReference type="EMBL" id="KAH7176072.1"/>
    </source>
</evidence>
<proteinExistence type="predicted"/>
<sequence>ERRFSYCRPAVMNDYFERENLSAREGKSRNRQITCDHLKRKQEGLQLEHMDHFRSHVQRVRSVWPRPGRRRAYPLEFGMAPVHTLPHMFLAGYH</sequence>
<dbReference type="EMBL" id="JAGMUV010000001">
    <property type="protein sequence ID" value="KAH7176072.1"/>
    <property type="molecule type" value="Genomic_DNA"/>
</dbReference>
<comment type="caution">
    <text evidence="1">The sequence shown here is derived from an EMBL/GenBank/DDBJ whole genome shotgun (WGS) entry which is preliminary data.</text>
</comment>
<dbReference type="Proteomes" id="UP000738349">
    <property type="component" value="Unassembled WGS sequence"/>
</dbReference>
<reference evidence="1" key="1">
    <citation type="journal article" date="2021" name="Nat. Commun.">
        <title>Genetic determinants of endophytism in the Arabidopsis root mycobiome.</title>
        <authorList>
            <person name="Mesny F."/>
            <person name="Miyauchi S."/>
            <person name="Thiergart T."/>
            <person name="Pickel B."/>
            <person name="Atanasova L."/>
            <person name="Karlsson M."/>
            <person name="Huettel B."/>
            <person name="Barry K.W."/>
            <person name="Haridas S."/>
            <person name="Chen C."/>
            <person name="Bauer D."/>
            <person name="Andreopoulos W."/>
            <person name="Pangilinan J."/>
            <person name="LaButti K."/>
            <person name="Riley R."/>
            <person name="Lipzen A."/>
            <person name="Clum A."/>
            <person name="Drula E."/>
            <person name="Henrissat B."/>
            <person name="Kohler A."/>
            <person name="Grigoriev I.V."/>
            <person name="Martin F.M."/>
            <person name="Hacquard S."/>
        </authorList>
    </citation>
    <scope>NUCLEOTIDE SEQUENCE</scope>
    <source>
        <strain evidence="1">MPI-CAGE-AT-0147</strain>
    </source>
</reference>
<accession>A0A9P9FU95</accession>
<dbReference type="AlphaFoldDB" id="A0A9P9FU95"/>
<evidence type="ECO:0000313" key="2">
    <source>
        <dbReference type="Proteomes" id="UP000738349"/>
    </source>
</evidence>